<dbReference type="EMBL" id="JAKWBI020000817">
    <property type="protein sequence ID" value="KAJ2892386.1"/>
    <property type="molecule type" value="Genomic_DNA"/>
</dbReference>
<reference evidence="1" key="1">
    <citation type="submission" date="2022-07" db="EMBL/GenBank/DDBJ databases">
        <title>Draft genome sequence of Zalerion maritima ATCC 34329, a (micro)plastics degrading marine fungus.</title>
        <authorList>
            <person name="Paco A."/>
            <person name="Goncalves M.F.M."/>
            <person name="Rocha-Santos T.A.P."/>
            <person name="Alves A."/>
        </authorList>
    </citation>
    <scope>NUCLEOTIDE SEQUENCE</scope>
    <source>
        <strain evidence="1">ATCC 34329</strain>
    </source>
</reference>
<protein>
    <submittedName>
        <fullName evidence="1">Uncharacterized protein</fullName>
    </submittedName>
</protein>
<gene>
    <name evidence="1" type="ORF">MKZ38_009906</name>
</gene>
<dbReference type="Proteomes" id="UP001201980">
    <property type="component" value="Unassembled WGS sequence"/>
</dbReference>
<evidence type="ECO:0000313" key="2">
    <source>
        <dbReference type="Proteomes" id="UP001201980"/>
    </source>
</evidence>
<keyword evidence="2" id="KW-1185">Reference proteome</keyword>
<comment type="caution">
    <text evidence="1">The sequence shown here is derived from an EMBL/GenBank/DDBJ whole genome shotgun (WGS) entry which is preliminary data.</text>
</comment>
<name>A0AAD5RGW1_9PEZI</name>
<proteinExistence type="predicted"/>
<accession>A0AAD5RGW1</accession>
<evidence type="ECO:0000313" key="1">
    <source>
        <dbReference type="EMBL" id="KAJ2892386.1"/>
    </source>
</evidence>
<dbReference type="AlphaFoldDB" id="A0AAD5RGW1"/>
<organism evidence="1 2">
    <name type="scientific">Zalerion maritima</name>
    <dbReference type="NCBI Taxonomy" id="339359"/>
    <lineage>
        <taxon>Eukaryota</taxon>
        <taxon>Fungi</taxon>
        <taxon>Dikarya</taxon>
        <taxon>Ascomycota</taxon>
        <taxon>Pezizomycotina</taxon>
        <taxon>Sordariomycetes</taxon>
        <taxon>Lulworthiomycetidae</taxon>
        <taxon>Lulworthiales</taxon>
        <taxon>Lulworthiaceae</taxon>
        <taxon>Zalerion</taxon>
    </lineage>
</organism>
<sequence>MSSPTTPSQQLTIQSQKQQLAELLQKLKDANSFLSELSHMLREASVFWTPLTALGSPSQVSRHPDGTPATNNSKAREWLEMHNQADFNFHVVNTRVAEAKTFGARLDSGKEFPAAQWNEICQTWNMVLADAWRFLEARML</sequence>